<evidence type="ECO:0000256" key="6">
    <source>
        <dbReference type="ARBA" id="ARBA00023014"/>
    </source>
</evidence>
<sequence length="291" mass="34157">MKKFKKVHIELTNICNLKCSFCPPKLFPNKIMDLNTFDRLNFELKDITNELAYHIVGDPLVLTNLSEYLHISKKHNLKVNITTTANNISQKHYEALLNSTIKQINFSLNSYNANSHKKSFDEYIEPILEFVKFAQESKHEYFINFRIWNFDEQESAKEFNLKVFDRLNNFFSSNLNIDEIYENKPKNIRVARKIFINFDEYFVWPNLKNEVVSQKGFCYGLNSHFGILANGTVVPCCLDLDANINLGNIEKSTIKEILQGQRAKDMISGFKNNILKEELCQKCEYRTRFDF</sequence>
<dbReference type="InterPro" id="IPR007197">
    <property type="entry name" value="rSAM"/>
</dbReference>
<evidence type="ECO:0000313" key="9">
    <source>
        <dbReference type="EMBL" id="QNM91207.1"/>
    </source>
</evidence>
<gene>
    <name evidence="9" type="ORF">HOO34_02785</name>
</gene>
<dbReference type="PANTHER" id="PTHR43787">
    <property type="entry name" value="FEMO COFACTOR BIOSYNTHESIS PROTEIN NIFB-RELATED"/>
    <property type="match status" value="1"/>
</dbReference>
<evidence type="ECO:0000256" key="2">
    <source>
        <dbReference type="ARBA" id="ARBA00022485"/>
    </source>
</evidence>
<organism evidence="9 10">
    <name type="scientific">Aliarcobacter cryaerophilus</name>
    <dbReference type="NCBI Taxonomy" id="28198"/>
    <lineage>
        <taxon>Bacteria</taxon>
        <taxon>Pseudomonadati</taxon>
        <taxon>Campylobacterota</taxon>
        <taxon>Epsilonproteobacteria</taxon>
        <taxon>Campylobacterales</taxon>
        <taxon>Arcobacteraceae</taxon>
        <taxon>Aliarcobacter</taxon>
    </lineage>
</organism>
<reference evidence="9 10" key="1">
    <citation type="journal article" date="2020" name="Front. Microbiol.">
        <title>Genomic Analysis and Antimicrobial Resistance of Aliarcobacter cryaerophilus Strains From German Water Poultry.</title>
        <authorList>
            <person name="Muller E."/>
            <person name="Hotzel H."/>
            <person name="Ahlers C."/>
            <person name="Hanel I."/>
            <person name="Tomaso H."/>
            <person name="Abdel-Glil M.Y."/>
        </authorList>
    </citation>
    <scope>NUCLEOTIDE SEQUENCE [LARGE SCALE GENOMIC DNA]</scope>
    <source>
        <strain evidence="9 10">16CS1285-4</strain>
    </source>
</reference>
<feature type="domain" description="4Fe4S-binding SPASM" evidence="8">
    <location>
        <begin position="218"/>
        <end position="284"/>
    </location>
</feature>
<dbReference type="GO" id="GO:0051539">
    <property type="term" value="F:4 iron, 4 sulfur cluster binding"/>
    <property type="evidence" value="ECO:0007669"/>
    <property type="project" value="UniProtKB-KW"/>
</dbReference>
<name>A0A7G9LRF8_9BACT</name>
<dbReference type="Proteomes" id="UP000515842">
    <property type="component" value="Chromosome"/>
</dbReference>
<dbReference type="SFLD" id="SFLDG01067">
    <property type="entry name" value="SPASM/twitch_domain_containing"/>
    <property type="match status" value="1"/>
</dbReference>
<protein>
    <submittedName>
        <fullName evidence="9">Radical SAM/SPASM domain-containing protein</fullName>
    </submittedName>
</protein>
<dbReference type="SFLD" id="SFLDS00029">
    <property type="entry name" value="Radical_SAM"/>
    <property type="match status" value="1"/>
</dbReference>
<dbReference type="Pfam" id="PF04055">
    <property type="entry name" value="Radical_SAM"/>
    <property type="match status" value="1"/>
</dbReference>
<dbReference type="Pfam" id="PF13186">
    <property type="entry name" value="SPASM"/>
    <property type="match status" value="1"/>
</dbReference>
<comment type="cofactor">
    <cofactor evidence="1">
        <name>[4Fe-4S] cluster</name>
        <dbReference type="ChEBI" id="CHEBI:49883"/>
    </cofactor>
</comment>
<keyword evidence="6" id="KW-0411">Iron-sulfur</keyword>
<evidence type="ECO:0000256" key="3">
    <source>
        <dbReference type="ARBA" id="ARBA00022691"/>
    </source>
</evidence>
<proteinExistence type="predicted"/>
<evidence type="ECO:0000259" key="7">
    <source>
        <dbReference type="Pfam" id="PF04055"/>
    </source>
</evidence>
<dbReference type="Gene3D" id="3.20.20.70">
    <property type="entry name" value="Aldolase class I"/>
    <property type="match status" value="1"/>
</dbReference>
<keyword evidence="3" id="KW-0949">S-adenosyl-L-methionine</keyword>
<dbReference type="SUPFAM" id="SSF102114">
    <property type="entry name" value="Radical SAM enzymes"/>
    <property type="match status" value="1"/>
</dbReference>
<dbReference type="GO" id="GO:0046872">
    <property type="term" value="F:metal ion binding"/>
    <property type="evidence" value="ECO:0007669"/>
    <property type="project" value="UniProtKB-KW"/>
</dbReference>
<dbReference type="AlphaFoldDB" id="A0A7G9LRF8"/>
<dbReference type="GO" id="GO:0003824">
    <property type="term" value="F:catalytic activity"/>
    <property type="evidence" value="ECO:0007669"/>
    <property type="project" value="InterPro"/>
</dbReference>
<dbReference type="CDD" id="cd21122">
    <property type="entry name" value="SPASM_rSAM"/>
    <property type="match status" value="1"/>
</dbReference>
<evidence type="ECO:0000259" key="8">
    <source>
        <dbReference type="Pfam" id="PF13186"/>
    </source>
</evidence>
<keyword evidence="4" id="KW-0479">Metal-binding</keyword>
<dbReference type="EMBL" id="CP060693">
    <property type="protein sequence ID" value="QNM91207.1"/>
    <property type="molecule type" value="Genomic_DNA"/>
</dbReference>
<accession>A0A7G9LRF8</accession>
<keyword evidence="2" id="KW-0004">4Fe-4S</keyword>
<feature type="domain" description="Radical SAM core" evidence="7">
    <location>
        <begin position="9"/>
        <end position="140"/>
    </location>
</feature>
<keyword evidence="5" id="KW-0408">Iron</keyword>
<dbReference type="InterPro" id="IPR058240">
    <property type="entry name" value="rSAM_sf"/>
</dbReference>
<evidence type="ECO:0000256" key="5">
    <source>
        <dbReference type="ARBA" id="ARBA00023004"/>
    </source>
</evidence>
<dbReference type="PANTHER" id="PTHR43787:SF10">
    <property type="entry name" value="COFACTOR MODIFYING PROTEIN"/>
    <property type="match status" value="1"/>
</dbReference>
<evidence type="ECO:0000256" key="1">
    <source>
        <dbReference type="ARBA" id="ARBA00001966"/>
    </source>
</evidence>
<dbReference type="InterPro" id="IPR013785">
    <property type="entry name" value="Aldolase_TIM"/>
</dbReference>
<dbReference type="InterPro" id="IPR023885">
    <property type="entry name" value="4Fe4S-binding_SPASM_dom"/>
</dbReference>
<dbReference type="CDD" id="cd01335">
    <property type="entry name" value="Radical_SAM"/>
    <property type="match status" value="1"/>
</dbReference>
<evidence type="ECO:0000256" key="4">
    <source>
        <dbReference type="ARBA" id="ARBA00022723"/>
    </source>
</evidence>
<evidence type="ECO:0000313" key="10">
    <source>
        <dbReference type="Proteomes" id="UP000515842"/>
    </source>
</evidence>